<evidence type="ECO:0000313" key="4">
    <source>
        <dbReference type="Proteomes" id="UP001354989"/>
    </source>
</evidence>
<feature type="domain" description="Alpha-L-rhamnosidase six-hairpin glycosidase" evidence="2">
    <location>
        <begin position="318"/>
        <end position="439"/>
    </location>
</feature>
<gene>
    <name evidence="3" type="ORF">PEPS_01140</name>
</gene>
<dbReference type="SUPFAM" id="SSF49785">
    <property type="entry name" value="Galactose-binding domain-like"/>
    <property type="match status" value="1"/>
</dbReference>
<accession>A0ABM7VA81</accession>
<proteinExistence type="predicted"/>
<dbReference type="Pfam" id="PF17389">
    <property type="entry name" value="Bac_rhamnosid6H"/>
    <property type="match status" value="1"/>
</dbReference>
<dbReference type="InterPro" id="IPR008928">
    <property type="entry name" value="6-hairpin_glycosidase_sf"/>
</dbReference>
<dbReference type="SUPFAM" id="SSF48208">
    <property type="entry name" value="Six-hairpin glycosidases"/>
    <property type="match status" value="1"/>
</dbReference>
<protein>
    <recommendedName>
        <fullName evidence="2">Alpha-L-rhamnosidase six-hairpin glycosidase domain-containing protein</fullName>
    </recommendedName>
</protein>
<dbReference type="Proteomes" id="UP001354989">
    <property type="component" value="Chromosome"/>
</dbReference>
<dbReference type="InterPro" id="IPR012341">
    <property type="entry name" value="6hp_glycosidase-like_sf"/>
</dbReference>
<evidence type="ECO:0000313" key="3">
    <source>
        <dbReference type="EMBL" id="BDC97833.1"/>
    </source>
</evidence>
<dbReference type="InterPro" id="IPR008979">
    <property type="entry name" value="Galactose-bd-like_sf"/>
</dbReference>
<dbReference type="Gene3D" id="1.50.10.10">
    <property type="match status" value="1"/>
</dbReference>
<sequence>MIRKLFLFIGLILSCSACKKTQEEYAMFNVGYFTIYPSAVIGQNYSAKTTQTGLRTNYYQREKNIIPKNIKYTFTVNGKNIEFPSSEYHQYHTKAQAHGHLDCPMVVFGKHAPDTSLKIKANTQANKALTAISFKLDFSPVLQEIKRQGYCQFGEDVIYKDELQDIALLTNIPQGMILNQPIEGTQQYLLEATDQEGIYQLTLQIRNRKEFTANQWKPSGRANYFYPELLSNVTILERNYQLAIDYVNDYFHHSAWATQSQTINEESNMTFATMLALGILDPETVKTNLTAQITQNRITNYDKHFGGWPISSEHVLWGISAWQLYLVTGDREWLEFIYPILQETVEQDIITLMDHHTGLIKGANIGVGASLSNYPKWMQPTDIFNSQHLSTNTIHYQLFSILAQASDLLGKESDRYRKYQQQLKLAINKNLWNENVGYYSSYVYGPSNLYKFNRIDYFGEAMTTLNGITSKRQAKLLYQNVPLAPFGIPAYCPLANNISDDQAHILPLIQTLWIWGASENSNEEAARFGIGSLLRANSLSLQTPASVNASTGTINYINATPEEKLWSACATLGLYYRVLMGMDFRESGLHFAPKIPGSFGSELHLKNFKYRNSLLDIQISGHGQHIKSFSIDNVAKSTHSIPNNIKGKHQVKIVMTNTPWPASEVDLLPMVKMLKSPMAKIDGNTLHWDQQKNAIAYNVLRNGLPYAYVADEHNFKLIPNDHAQYSVQGIDSLGFTSYISKPLLPESNTLLVPASNVTYHKSADVKGLKPIGYFTLKGEDRSMVNFQINLKHEGNYFIDFHYSNGQQPDKAQGACVSRSLSISGIYQGVVVMPSRGKGEWSNWGYSNKTLIRLPKGRSTISLSLESFNDGWRQENNKALIDYMRITAE</sequence>
<dbReference type="PROSITE" id="PS51257">
    <property type="entry name" value="PROKAR_LIPOPROTEIN"/>
    <property type="match status" value="1"/>
</dbReference>
<feature type="signal peptide" evidence="1">
    <location>
        <begin position="1"/>
        <end position="19"/>
    </location>
</feature>
<evidence type="ECO:0000259" key="2">
    <source>
        <dbReference type="Pfam" id="PF17389"/>
    </source>
</evidence>
<feature type="chain" id="PRO_5046179513" description="Alpha-L-rhamnosidase six-hairpin glycosidase domain-containing protein" evidence="1">
    <location>
        <begin position="20"/>
        <end position="888"/>
    </location>
</feature>
<reference evidence="3 4" key="1">
    <citation type="submission" date="2021-12" db="EMBL/GenBank/DDBJ databases">
        <title>Genome sequencing of bacteria with rrn-lacking chromosome and rrn-plasmid.</title>
        <authorList>
            <person name="Anda M."/>
            <person name="Iwasaki W."/>
        </authorList>
    </citation>
    <scope>NUCLEOTIDE SEQUENCE [LARGE SCALE GENOMIC DNA]</scope>
    <source>
        <strain evidence="3 4">NBRC 101262</strain>
    </source>
</reference>
<name>A0ABM7VA81_9BACT</name>
<organism evidence="3 4">
    <name type="scientific">Persicobacter psychrovividus</name>
    <dbReference type="NCBI Taxonomy" id="387638"/>
    <lineage>
        <taxon>Bacteria</taxon>
        <taxon>Pseudomonadati</taxon>
        <taxon>Bacteroidota</taxon>
        <taxon>Cytophagia</taxon>
        <taxon>Cytophagales</taxon>
        <taxon>Persicobacteraceae</taxon>
        <taxon>Persicobacter</taxon>
    </lineage>
</organism>
<evidence type="ECO:0000256" key="1">
    <source>
        <dbReference type="SAM" id="SignalP"/>
    </source>
</evidence>
<keyword evidence="1" id="KW-0732">Signal</keyword>
<dbReference type="RefSeq" id="WP_338397375.1">
    <property type="nucleotide sequence ID" value="NZ_AP025292.1"/>
</dbReference>
<dbReference type="Gene3D" id="2.60.120.260">
    <property type="entry name" value="Galactose-binding domain-like"/>
    <property type="match status" value="1"/>
</dbReference>
<dbReference type="InterPro" id="IPR035396">
    <property type="entry name" value="Bac_rhamnosid6H"/>
</dbReference>
<dbReference type="EMBL" id="AP025292">
    <property type="protein sequence ID" value="BDC97833.1"/>
    <property type="molecule type" value="Genomic_DNA"/>
</dbReference>
<keyword evidence="4" id="KW-1185">Reference proteome</keyword>